<feature type="compositionally biased region" description="Polar residues" evidence="5">
    <location>
        <begin position="150"/>
        <end position="168"/>
    </location>
</feature>
<dbReference type="PANTHER" id="PTHR14145:SF1">
    <property type="entry name" value="26S PROTEASOME NON-ATPASE REGULATORY SUBUNIT 6"/>
    <property type="match status" value="1"/>
</dbReference>
<evidence type="ECO:0000313" key="8">
    <source>
        <dbReference type="Proteomes" id="UP001620626"/>
    </source>
</evidence>
<feature type="domain" description="PCI" evidence="6">
    <location>
        <begin position="457"/>
        <end position="633"/>
    </location>
</feature>
<dbReference type="PROSITE" id="PS50250">
    <property type="entry name" value="PCI"/>
    <property type="match status" value="1"/>
</dbReference>
<comment type="similarity">
    <text evidence="1">Belongs to the proteasome subunit S10 family.</text>
</comment>
<feature type="compositionally biased region" description="Basic residues" evidence="5">
    <location>
        <begin position="63"/>
        <end position="74"/>
    </location>
</feature>
<dbReference type="GO" id="GO:0000502">
    <property type="term" value="C:proteasome complex"/>
    <property type="evidence" value="ECO:0007669"/>
    <property type="project" value="UniProtKB-KW"/>
</dbReference>
<dbReference type="InterPro" id="IPR019585">
    <property type="entry name" value="Rpn7/CSN1"/>
</dbReference>
<keyword evidence="4" id="KW-0175">Coiled coil</keyword>
<dbReference type="EMBL" id="JBICBT010000135">
    <property type="protein sequence ID" value="KAL3122439.1"/>
    <property type="molecule type" value="Genomic_DNA"/>
</dbReference>
<feature type="region of interest" description="Disordered" evidence="5">
    <location>
        <begin position="63"/>
        <end position="274"/>
    </location>
</feature>
<dbReference type="InterPro" id="IPR036390">
    <property type="entry name" value="WH_DNA-bd_sf"/>
</dbReference>
<gene>
    <name evidence="7" type="ORF">niasHT_000072</name>
</gene>
<proteinExistence type="inferred from homology"/>
<comment type="caution">
    <text evidence="7">The sequence shown here is derived from an EMBL/GenBank/DDBJ whole genome shotgun (WGS) entry which is preliminary data.</text>
</comment>
<keyword evidence="8" id="KW-1185">Reference proteome</keyword>
<keyword evidence="3" id="KW-0647">Proteasome</keyword>
<feature type="compositionally biased region" description="Basic and acidic residues" evidence="5">
    <location>
        <begin position="131"/>
        <end position="141"/>
    </location>
</feature>
<dbReference type="PANTHER" id="PTHR14145">
    <property type="entry name" value="26S PROTESOME SUBUNIT 6"/>
    <property type="match status" value="1"/>
</dbReference>
<evidence type="ECO:0000256" key="2">
    <source>
        <dbReference type="ARBA" id="ARBA00014932"/>
    </source>
</evidence>
<feature type="compositionally biased region" description="Basic residues" evidence="5">
    <location>
        <begin position="85"/>
        <end position="111"/>
    </location>
</feature>
<dbReference type="AlphaFoldDB" id="A0ABD2M7R8"/>
<dbReference type="InterPro" id="IPR000717">
    <property type="entry name" value="PCI_dom"/>
</dbReference>
<dbReference type="Proteomes" id="UP001620626">
    <property type="component" value="Unassembled WGS sequence"/>
</dbReference>
<evidence type="ECO:0000256" key="1">
    <source>
        <dbReference type="ARBA" id="ARBA00005717"/>
    </source>
</evidence>
<accession>A0ABD2M7R8</accession>
<dbReference type="Pfam" id="PF10602">
    <property type="entry name" value="RPN7"/>
    <property type="match status" value="1"/>
</dbReference>
<evidence type="ECO:0000256" key="4">
    <source>
        <dbReference type="SAM" id="Coils"/>
    </source>
</evidence>
<feature type="compositionally biased region" description="Low complexity" evidence="5">
    <location>
        <begin position="210"/>
        <end position="220"/>
    </location>
</feature>
<dbReference type="Pfam" id="PF21154">
    <property type="entry name" value="RPN7_PSMD6_C"/>
    <property type="match status" value="1"/>
</dbReference>
<feature type="coiled-coil region" evidence="4">
    <location>
        <begin position="338"/>
        <end position="365"/>
    </location>
</feature>
<name>A0ABD2M7R8_9BILA</name>
<dbReference type="Gene3D" id="1.25.40.570">
    <property type="match status" value="1"/>
</dbReference>
<evidence type="ECO:0000313" key="7">
    <source>
        <dbReference type="EMBL" id="KAL3122439.1"/>
    </source>
</evidence>
<dbReference type="SMART" id="SM00088">
    <property type="entry name" value="PINT"/>
    <property type="match status" value="1"/>
</dbReference>
<evidence type="ECO:0000256" key="5">
    <source>
        <dbReference type="SAM" id="MobiDB-lite"/>
    </source>
</evidence>
<organism evidence="7 8">
    <name type="scientific">Heterodera trifolii</name>
    <dbReference type="NCBI Taxonomy" id="157864"/>
    <lineage>
        <taxon>Eukaryota</taxon>
        <taxon>Metazoa</taxon>
        <taxon>Ecdysozoa</taxon>
        <taxon>Nematoda</taxon>
        <taxon>Chromadorea</taxon>
        <taxon>Rhabditida</taxon>
        <taxon>Tylenchina</taxon>
        <taxon>Tylenchomorpha</taxon>
        <taxon>Tylenchoidea</taxon>
        <taxon>Heteroderidae</taxon>
        <taxon>Heteroderinae</taxon>
        <taxon>Heterodera</taxon>
    </lineage>
</organism>
<evidence type="ECO:0000256" key="3">
    <source>
        <dbReference type="ARBA" id="ARBA00022942"/>
    </source>
</evidence>
<reference evidence="7 8" key="1">
    <citation type="submission" date="2024-10" db="EMBL/GenBank/DDBJ databases">
        <authorList>
            <person name="Kim D."/>
        </authorList>
    </citation>
    <scope>NUCLEOTIDE SEQUENCE [LARGE SCALE GENOMIC DNA]</scope>
    <source>
        <strain evidence="7">BH-2024</strain>
    </source>
</reference>
<dbReference type="Pfam" id="PF01399">
    <property type="entry name" value="PCI"/>
    <property type="match status" value="1"/>
</dbReference>
<dbReference type="FunFam" id="1.25.40.570:FF:000005">
    <property type="entry name" value="26S proteasome regulatory subunit N7"/>
    <property type="match status" value="1"/>
</dbReference>
<dbReference type="InterPro" id="IPR045135">
    <property type="entry name" value="Rpn7_N"/>
</dbReference>
<evidence type="ECO:0000259" key="6">
    <source>
        <dbReference type="PROSITE" id="PS50250"/>
    </source>
</evidence>
<dbReference type="InterPro" id="IPR049549">
    <property type="entry name" value="RPN7_PSMD6_C"/>
</dbReference>
<protein>
    <recommendedName>
        <fullName evidence="2">26S proteasome non-ATPase regulatory subunit 6</fullName>
    </recommendedName>
</protein>
<dbReference type="SUPFAM" id="SSF46785">
    <property type="entry name" value="Winged helix' DNA-binding domain"/>
    <property type="match status" value="1"/>
</dbReference>
<sequence length="661" mass="74966">MMNLLADVMNNRLVRPPGGDRLSSKQKHTILYLFELGGDGDESLTAVGPSMANWETIKTQKRQYVKKQSLKKKAPGPSSRTPGLRVKKPSTKKSPAPRRAKTATKRRGRPAKKAEQAEEAEWSDSGTAVDSGREDSEREFEWGGGMAQFQFVSTNETEFSYSEESAATETKKKPTRKTAAGGRANKQTKSRGRKTTKETDQDEEERSDSGSEADAAGSGSPHARHAATETKKKPTRKNAAAGRSTKQKAASRGGRAGTKKAAQEECSELSTESEYRKMNPDLQLAQKFFLCKENKKDVATIFLELLKSITDNEMAPFYEYAAPQLGVPIDKAKLQTLKALNEQKLDEFDRKIKDAEENLGESEVRQSHLAKAEYLCKIGDKERALAAFQLTFDKTVGIGYRIDLVFNVIRLGFFFMDHQIITENIEKAKSLMEKGGDWDRKNRLRSYEALYKMAIREMRGAALLFLEAVPTFDAYELMSYEDLTFYTVICCVYALDRPDLKEKVVNCSEIQQQLNAEPTDKNRHLPLAKQLLTTFYRSEYAQFFTALAELEQYMKQDRYLRPHYQFYSRAMRVRAYEQFLSPYKTVGLGVMAKCFGVSKEFIDKELFMFISLGALKCRIDAVKDVVEMGQADNKFYQYKKLLHDGDILLNRVQKLSRVINV</sequence>